<dbReference type="Gene3D" id="3.40.1010.10">
    <property type="entry name" value="Cobalt-precorrin-4 Transmethylase, Domain 1"/>
    <property type="match status" value="1"/>
</dbReference>
<gene>
    <name evidence="6" type="primary">rsmI</name>
    <name evidence="9" type="ORF">A2140_04525</name>
</gene>
<organism evidence="9 10">
    <name type="scientific">Candidatus Muproteobacteria bacterium RBG_16_62_13</name>
    <dbReference type="NCBI Taxonomy" id="1817756"/>
    <lineage>
        <taxon>Bacteria</taxon>
        <taxon>Pseudomonadati</taxon>
        <taxon>Pseudomonadota</taxon>
        <taxon>Candidatus Muproteobacteria</taxon>
    </lineage>
</organism>
<dbReference type="InterPro" id="IPR014776">
    <property type="entry name" value="4pyrrole_Mease_sub2"/>
</dbReference>
<evidence type="ECO:0000259" key="8">
    <source>
        <dbReference type="Pfam" id="PF23016"/>
    </source>
</evidence>
<evidence type="ECO:0000259" key="7">
    <source>
        <dbReference type="Pfam" id="PF00590"/>
    </source>
</evidence>
<proteinExistence type="inferred from homology"/>
<protein>
    <recommendedName>
        <fullName evidence="6">Ribosomal RNA small subunit methyltransferase I</fullName>
        <ecNumber evidence="6">2.1.1.198</ecNumber>
    </recommendedName>
    <alternativeName>
        <fullName evidence="6">16S rRNA 2'-O-ribose C1402 methyltransferase</fullName>
    </alternativeName>
    <alternativeName>
        <fullName evidence="6">rRNA (cytidine-2'-O-)-methyltransferase RsmI</fullName>
    </alternativeName>
</protein>
<dbReference type="GO" id="GO:0005737">
    <property type="term" value="C:cytoplasm"/>
    <property type="evidence" value="ECO:0007669"/>
    <property type="project" value="UniProtKB-SubCell"/>
</dbReference>
<comment type="function">
    <text evidence="6">Catalyzes the 2'-O-methylation of the ribose of cytidine 1402 (C1402) in 16S rRNA.</text>
</comment>
<dbReference type="GO" id="GO:0070677">
    <property type="term" value="F:rRNA (cytosine-2'-O-)-methyltransferase activity"/>
    <property type="evidence" value="ECO:0007669"/>
    <property type="project" value="UniProtKB-UniRule"/>
</dbReference>
<comment type="subcellular location">
    <subcellularLocation>
        <location evidence="6">Cytoplasm</location>
    </subcellularLocation>
</comment>
<sequence>MSNRAALYIVATPIGNLEDLTPRAQRVLAEVALIAAEDTRHSGKLLQHFHITTPVIALHEHNEREQLPALIERLRNGASLALLSDAGTPLVSDPGYHLVRAAHEAGQRVVPLPGACAAIVALSAAGLPTDRFAFEGFPPAKAAARRHYYEALRAEPRTLVFYESPHRILESLSDLADIFGVEREATIARELTKQFETIRTGRLGELVDWVRGDEHQQLGEFVLLVRGADIVTAGAGSAAEGERILKVLLDELPLKQAVTLASRLSGEARNRLYDLALAMQKRQ</sequence>
<dbReference type="NCBIfam" id="TIGR00096">
    <property type="entry name" value="16S rRNA (cytidine(1402)-2'-O)-methyltransferase"/>
    <property type="match status" value="1"/>
</dbReference>
<dbReference type="PROSITE" id="PS01296">
    <property type="entry name" value="RSMI"/>
    <property type="match status" value="1"/>
</dbReference>
<keyword evidence="1 6" id="KW-0963">Cytoplasm</keyword>
<dbReference type="InterPro" id="IPR035996">
    <property type="entry name" value="4pyrrol_Methylase_sf"/>
</dbReference>
<comment type="caution">
    <text evidence="9">The sequence shown here is derived from an EMBL/GenBank/DDBJ whole genome shotgun (WGS) entry which is preliminary data.</text>
</comment>
<dbReference type="Pfam" id="PF23016">
    <property type="entry name" value="RsmI_C"/>
    <property type="match status" value="1"/>
</dbReference>
<dbReference type="InterPro" id="IPR053910">
    <property type="entry name" value="RsmI_HTH"/>
</dbReference>
<evidence type="ECO:0000256" key="3">
    <source>
        <dbReference type="ARBA" id="ARBA00022603"/>
    </source>
</evidence>
<dbReference type="Pfam" id="PF00590">
    <property type="entry name" value="TP_methylase"/>
    <property type="match status" value="1"/>
</dbReference>
<dbReference type="EC" id="2.1.1.198" evidence="6"/>
<dbReference type="InterPro" id="IPR018063">
    <property type="entry name" value="SAM_MeTrfase_RsmI_CS"/>
</dbReference>
<keyword evidence="3 6" id="KW-0489">Methyltransferase</keyword>
<dbReference type="EMBL" id="MFSQ01000127">
    <property type="protein sequence ID" value="OGI38240.1"/>
    <property type="molecule type" value="Genomic_DNA"/>
</dbReference>
<name>A0A1F6SZ81_9PROT</name>
<evidence type="ECO:0000256" key="2">
    <source>
        <dbReference type="ARBA" id="ARBA00022552"/>
    </source>
</evidence>
<dbReference type="AlphaFoldDB" id="A0A1F6SZ81"/>
<evidence type="ECO:0000256" key="1">
    <source>
        <dbReference type="ARBA" id="ARBA00022490"/>
    </source>
</evidence>
<dbReference type="InterPro" id="IPR014777">
    <property type="entry name" value="4pyrrole_Mease_sub1"/>
</dbReference>
<keyword evidence="2 6" id="KW-0698">rRNA processing</keyword>
<dbReference type="Gene3D" id="3.30.950.10">
    <property type="entry name" value="Methyltransferase, Cobalt-precorrin-4 Transmethylase, Domain 2"/>
    <property type="match status" value="1"/>
</dbReference>
<dbReference type="STRING" id="1817756.A2140_04525"/>
<evidence type="ECO:0000256" key="5">
    <source>
        <dbReference type="ARBA" id="ARBA00022691"/>
    </source>
</evidence>
<dbReference type="PIRSF" id="PIRSF005917">
    <property type="entry name" value="MTase_YraL"/>
    <property type="match status" value="1"/>
</dbReference>
<dbReference type="InterPro" id="IPR008189">
    <property type="entry name" value="rRNA_ssu_MeTfrase_I"/>
</dbReference>
<feature type="domain" description="RsmI HTH" evidence="8">
    <location>
        <begin position="236"/>
        <end position="280"/>
    </location>
</feature>
<dbReference type="InterPro" id="IPR000878">
    <property type="entry name" value="4pyrrol_Mease"/>
</dbReference>
<dbReference type="PANTHER" id="PTHR46111">
    <property type="entry name" value="RIBOSOMAL RNA SMALL SUBUNIT METHYLTRANSFERASE I"/>
    <property type="match status" value="1"/>
</dbReference>
<keyword evidence="5 6" id="KW-0949">S-adenosyl-L-methionine</keyword>
<evidence type="ECO:0000313" key="10">
    <source>
        <dbReference type="Proteomes" id="UP000178379"/>
    </source>
</evidence>
<evidence type="ECO:0000256" key="6">
    <source>
        <dbReference type="HAMAP-Rule" id="MF_01877"/>
    </source>
</evidence>
<comment type="catalytic activity">
    <reaction evidence="6">
        <text>cytidine(1402) in 16S rRNA + S-adenosyl-L-methionine = 2'-O-methylcytidine(1402) in 16S rRNA + S-adenosyl-L-homocysteine + H(+)</text>
        <dbReference type="Rhea" id="RHEA:42924"/>
        <dbReference type="Rhea" id="RHEA-COMP:10285"/>
        <dbReference type="Rhea" id="RHEA-COMP:10286"/>
        <dbReference type="ChEBI" id="CHEBI:15378"/>
        <dbReference type="ChEBI" id="CHEBI:57856"/>
        <dbReference type="ChEBI" id="CHEBI:59789"/>
        <dbReference type="ChEBI" id="CHEBI:74495"/>
        <dbReference type="ChEBI" id="CHEBI:82748"/>
        <dbReference type="EC" id="2.1.1.198"/>
    </reaction>
</comment>
<comment type="similarity">
    <text evidence="6">Belongs to the methyltransferase superfamily. RsmI family.</text>
</comment>
<feature type="domain" description="Tetrapyrrole methylase" evidence="7">
    <location>
        <begin position="7"/>
        <end position="206"/>
    </location>
</feature>
<dbReference type="HAMAP" id="MF_01877">
    <property type="entry name" value="16SrRNA_methyltr_I"/>
    <property type="match status" value="1"/>
</dbReference>
<accession>A0A1F6SZ81</accession>
<dbReference type="PANTHER" id="PTHR46111:SF1">
    <property type="entry name" value="RIBOSOMAL RNA SMALL SUBUNIT METHYLTRANSFERASE I"/>
    <property type="match status" value="1"/>
</dbReference>
<evidence type="ECO:0000313" key="9">
    <source>
        <dbReference type="EMBL" id="OGI38240.1"/>
    </source>
</evidence>
<dbReference type="FunFam" id="3.30.950.10:FF:000002">
    <property type="entry name" value="Ribosomal RNA small subunit methyltransferase I"/>
    <property type="match status" value="1"/>
</dbReference>
<reference evidence="9 10" key="1">
    <citation type="journal article" date="2016" name="Nat. Commun.">
        <title>Thousands of microbial genomes shed light on interconnected biogeochemical processes in an aquifer system.</title>
        <authorList>
            <person name="Anantharaman K."/>
            <person name="Brown C.T."/>
            <person name="Hug L.A."/>
            <person name="Sharon I."/>
            <person name="Castelle C.J."/>
            <person name="Probst A.J."/>
            <person name="Thomas B.C."/>
            <person name="Singh A."/>
            <person name="Wilkins M.J."/>
            <person name="Karaoz U."/>
            <person name="Brodie E.L."/>
            <person name="Williams K.H."/>
            <person name="Hubbard S.S."/>
            <person name="Banfield J.F."/>
        </authorList>
    </citation>
    <scope>NUCLEOTIDE SEQUENCE [LARGE SCALE GENOMIC DNA]</scope>
</reference>
<dbReference type="Proteomes" id="UP000178379">
    <property type="component" value="Unassembled WGS sequence"/>
</dbReference>
<dbReference type="CDD" id="cd11648">
    <property type="entry name" value="RsmI"/>
    <property type="match status" value="1"/>
</dbReference>
<evidence type="ECO:0000256" key="4">
    <source>
        <dbReference type="ARBA" id="ARBA00022679"/>
    </source>
</evidence>
<keyword evidence="4 6" id="KW-0808">Transferase</keyword>
<dbReference type="SUPFAM" id="SSF53790">
    <property type="entry name" value="Tetrapyrrole methylase"/>
    <property type="match status" value="1"/>
</dbReference>
<dbReference type="FunFam" id="3.40.1010.10:FF:000002">
    <property type="entry name" value="Ribosomal RNA small subunit methyltransferase I"/>
    <property type="match status" value="1"/>
</dbReference>